<evidence type="ECO:0000256" key="3">
    <source>
        <dbReference type="ARBA" id="ARBA00023163"/>
    </source>
</evidence>
<keyword evidence="6" id="KW-1185">Reference proteome</keyword>
<dbReference type="InterPro" id="IPR020449">
    <property type="entry name" value="Tscrpt_reg_AraC-type_HTH"/>
</dbReference>
<keyword evidence="1" id="KW-0805">Transcription regulation</keyword>
<evidence type="ECO:0000259" key="4">
    <source>
        <dbReference type="PROSITE" id="PS01124"/>
    </source>
</evidence>
<evidence type="ECO:0000313" key="5">
    <source>
        <dbReference type="EMBL" id="MBP3951701.1"/>
    </source>
</evidence>
<dbReference type="RefSeq" id="WP_210597397.1">
    <property type="nucleotide sequence ID" value="NZ_JAGKSQ010000004.1"/>
</dbReference>
<gene>
    <name evidence="5" type="ORF">J7W16_11200</name>
</gene>
<dbReference type="InterPro" id="IPR009057">
    <property type="entry name" value="Homeodomain-like_sf"/>
</dbReference>
<dbReference type="PROSITE" id="PS01124">
    <property type="entry name" value="HTH_ARAC_FAMILY_2"/>
    <property type="match status" value="1"/>
</dbReference>
<evidence type="ECO:0000256" key="2">
    <source>
        <dbReference type="ARBA" id="ARBA00023125"/>
    </source>
</evidence>
<feature type="domain" description="HTH araC/xylS-type" evidence="4">
    <location>
        <begin position="310"/>
        <end position="408"/>
    </location>
</feature>
<accession>A0A941APD8</accession>
<dbReference type="PANTHER" id="PTHR43280">
    <property type="entry name" value="ARAC-FAMILY TRANSCRIPTIONAL REGULATOR"/>
    <property type="match status" value="1"/>
</dbReference>
<dbReference type="PRINTS" id="PR00032">
    <property type="entry name" value="HTHARAC"/>
</dbReference>
<proteinExistence type="predicted"/>
<keyword evidence="3" id="KW-0804">Transcription</keyword>
<dbReference type="GO" id="GO:0043565">
    <property type="term" value="F:sequence-specific DNA binding"/>
    <property type="evidence" value="ECO:0007669"/>
    <property type="project" value="InterPro"/>
</dbReference>
<evidence type="ECO:0000256" key="1">
    <source>
        <dbReference type="ARBA" id="ARBA00023015"/>
    </source>
</evidence>
<dbReference type="Pfam" id="PF12833">
    <property type="entry name" value="HTH_18"/>
    <property type="match status" value="1"/>
</dbReference>
<protein>
    <submittedName>
        <fullName evidence="5">Helix-turn-helix domain-containing protein</fullName>
    </submittedName>
</protein>
<dbReference type="Proteomes" id="UP000678228">
    <property type="component" value="Unassembled WGS sequence"/>
</dbReference>
<dbReference type="Gene3D" id="1.10.10.60">
    <property type="entry name" value="Homeodomain-like"/>
    <property type="match status" value="2"/>
</dbReference>
<sequence length="414" mass="48061">MELKKHSIQELCNLISESFDLLTFFVSPTGDVLFEYLNGHGINPLYENEKQNLFNELKFVPGEAHRYPVLRKTALFENYLCISVFSDKSFIGTALIGPAVPFHLSDEKIYSLLIDYRSFKLRDQMLHYYRSLPILKRDRLLTISVTAYYILNQELLSLETVKNNNKPFFQALEKKEKPNLAVSKNLQNGVQHHDPHTEKLQLDIVREGRVEDLKNFFKIAEEEQAGLLSKSSFIRSRKNQIIIMTTLVTRAALEGGLHPEIAFTLSDTFIQRLEDLNTIDEVRSLAGEVLFTFTNKVKQIKNEKYTKRITVCINYIYQHLYEEITLDQLAELIGVSPKYLSTLFKKEVGTTISEYIQQARVDESKRLLSYSETPISEIWSLLNFSDQSHFTKVFKKYVGVTPKQYREQHHLIEG</sequence>
<dbReference type="InterPro" id="IPR018060">
    <property type="entry name" value="HTH_AraC"/>
</dbReference>
<dbReference type="SUPFAM" id="SSF46689">
    <property type="entry name" value="Homeodomain-like"/>
    <property type="match status" value="2"/>
</dbReference>
<evidence type="ECO:0000313" key="6">
    <source>
        <dbReference type="Proteomes" id="UP000678228"/>
    </source>
</evidence>
<keyword evidence="2" id="KW-0238">DNA-binding</keyword>
<dbReference type="PANTHER" id="PTHR43280:SF34">
    <property type="entry name" value="ARAC-FAMILY TRANSCRIPTIONAL REGULATOR"/>
    <property type="match status" value="1"/>
</dbReference>
<name>A0A941APD8_9BACI</name>
<dbReference type="SMART" id="SM00342">
    <property type="entry name" value="HTH_ARAC"/>
    <property type="match status" value="1"/>
</dbReference>
<reference evidence="5" key="1">
    <citation type="submission" date="2021-03" db="EMBL/GenBank/DDBJ databases">
        <title>Bacillus suaedae sp. nov., isolated from Suaeda aralocaspica.</title>
        <authorList>
            <person name="Lei R.F.R."/>
        </authorList>
    </citation>
    <scope>NUCLEOTIDE SEQUENCE</scope>
    <source>
        <strain evidence="5">YZJH907-2</strain>
    </source>
</reference>
<organism evidence="5 6">
    <name type="scientific">Halalkalibacter suaedae</name>
    <dbReference type="NCBI Taxonomy" id="2822140"/>
    <lineage>
        <taxon>Bacteria</taxon>
        <taxon>Bacillati</taxon>
        <taxon>Bacillota</taxon>
        <taxon>Bacilli</taxon>
        <taxon>Bacillales</taxon>
        <taxon>Bacillaceae</taxon>
        <taxon>Halalkalibacter</taxon>
    </lineage>
</organism>
<comment type="caution">
    <text evidence="5">The sequence shown here is derived from an EMBL/GenBank/DDBJ whole genome shotgun (WGS) entry which is preliminary data.</text>
</comment>
<dbReference type="GO" id="GO:0003700">
    <property type="term" value="F:DNA-binding transcription factor activity"/>
    <property type="evidence" value="ECO:0007669"/>
    <property type="project" value="InterPro"/>
</dbReference>
<dbReference type="EMBL" id="JAGKSQ010000004">
    <property type="protein sequence ID" value="MBP3951701.1"/>
    <property type="molecule type" value="Genomic_DNA"/>
</dbReference>
<dbReference type="AlphaFoldDB" id="A0A941APD8"/>